<dbReference type="AlphaFoldDB" id="A0A6N7Q7Y8"/>
<dbReference type="Proteomes" id="UP000437931">
    <property type="component" value="Unassembled WGS sequence"/>
</dbReference>
<reference evidence="2" key="2">
    <citation type="journal article" date="2020" name="Plant Dis.">
        <title>A Grain Rot of Rice in Iran Caused by a Xanthomonas Strain Closely Related to X. sacchari.</title>
        <authorList>
            <person name="Mirghasempour S.A."/>
            <person name="Huang S."/>
            <person name="Studholme D.J."/>
            <person name="Brady C.L."/>
        </authorList>
    </citation>
    <scope>NUCLEOTIDE SEQUENCE</scope>
    <source>
        <strain evidence="2">SAM114</strain>
    </source>
</reference>
<organism evidence="1 4">
    <name type="scientific">Xanthomonas sontii</name>
    <dbReference type="NCBI Taxonomy" id="2650745"/>
    <lineage>
        <taxon>Bacteria</taxon>
        <taxon>Pseudomonadati</taxon>
        <taxon>Pseudomonadota</taxon>
        <taxon>Gammaproteobacteria</taxon>
        <taxon>Lysobacterales</taxon>
        <taxon>Lysobacteraceae</taxon>
        <taxon>Xanthomonas</taxon>
    </lineage>
</organism>
<sequence>MSALSYSALGVLVAALLSAFRTKDVSDASATFASVPDAVQYVIQQEDAGYYCWMRAARGGQIQVRCYRHKEGTP</sequence>
<name>A0A6N7Q7Y8_9XANT</name>
<dbReference type="RefSeq" id="WP_153750338.1">
    <property type="nucleotide sequence ID" value="NZ_WJPM01000001.1"/>
</dbReference>
<dbReference type="Proteomes" id="UP000439314">
    <property type="component" value="Unassembled WGS sequence"/>
</dbReference>
<dbReference type="EMBL" id="WJPM01000001">
    <property type="protein sequence ID" value="MRH73374.1"/>
    <property type="molecule type" value="Genomic_DNA"/>
</dbReference>
<proteinExistence type="predicted"/>
<evidence type="ECO:0000313" key="1">
    <source>
        <dbReference type="EMBL" id="MRG98835.1"/>
    </source>
</evidence>
<protein>
    <submittedName>
        <fullName evidence="1">Uncharacterized protein</fullName>
    </submittedName>
</protein>
<dbReference type="EMBL" id="WJPN01000001">
    <property type="protein sequence ID" value="MRG98835.1"/>
    <property type="molecule type" value="Genomic_DNA"/>
</dbReference>
<comment type="caution">
    <text evidence="1">The sequence shown here is derived from an EMBL/GenBank/DDBJ whole genome shotgun (WGS) entry which is preliminary data.</text>
</comment>
<evidence type="ECO:0000313" key="2">
    <source>
        <dbReference type="EMBL" id="MRH73374.1"/>
    </source>
</evidence>
<evidence type="ECO:0000313" key="3">
    <source>
        <dbReference type="Proteomes" id="UP000437931"/>
    </source>
</evidence>
<keyword evidence="3" id="KW-1185">Reference proteome</keyword>
<evidence type="ECO:0000313" key="4">
    <source>
        <dbReference type="Proteomes" id="UP000439314"/>
    </source>
</evidence>
<accession>A0A6N7Q7Y8</accession>
<gene>
    <name evidence="1" type="ORF">GIY21_00850</name>
    <name evidence="2" type="ORF">GIY22_01920</name>
</gene>
<reference evidence="3 4" key="1">
    <citation type="submission" date="2019-11" db="EMBL/GenBank/DDBJ databases">
        <title>First report of rice panicle blight caused by Xanthomonas sp. in Iran.</title>
        <authorList>
            <person name="Mirghasempour S.A."/>
            <person name="Huang S."/>
            <person name="Brady C.L."/>
            <person name="Studholme D.J."/>
        </authorList>
    </citation>
    <scope>NUCLEOTIDE SEQUENCE [LARGE SCALE GENOMIC DNA]</scope>
    <source>
        <strain evidence="1 4">ASD011</strain>
        <strain evidence="3">SAM114</strain>
    </source>
</reference>